<evidence type="ECO:0000313" key="13">
    <source>
        <dbReference type="Proteomes" id="UP001642406"/>
    </source>
</evidence>
<keyword evidence="7 9" id="KW-0472">Membrane</keyword>
<evidence type="ECO:0000256" key="9">
    <source>
        <dbReference type="SAM" id="Phobius"/>
    </source>
</evidence>
<evidence type="ECO:0000256" key="3">
    <source>
        <dbReference type="ARBA" id="ARBA00022692"/>
    </source>
</evidence>
<comment type="similarity">
    <text evidence="2">Belongs to the ABC transporter superfamily. ABCB family. Multidrug resistance exporter (TC 3.A.1.201) subfamily.</text>
</comment>
<feature type="transmembrane region" description="Helical" evidence="9">
    <location>
        <begin position="748"/>
        <end position="771"/>
    </location>
</feature>
<sequence>MAASTGDGDTILLETIDNMHEAKDADGTGKKEEKEEKEDDSSMNSYLRIFKYNDTTGWILTGIATACMVATGVLLPLMNFVFGKFVNVFNDFMTGASTPDEFRSSLNQYALYFVYLFVAKFVLSYIWTTLISINAIRVTRALRLDFFKHTLQQDIAFFDTAGNGAIAASINTDANLAHQGIAEKYGLTVQAATTFVAAFGVAFGVQWKLTLITLCIVPAILLVIGIVVTFDMYIENKVMACWADADRLAEDVFGSIRSVHAFWAFGAMERNFDAHLDKARAHAHNGRKPALHAILFSIQFFCIYAGYGLAFWQGVQMYHRGEITEPGKIVTVIFAVLLAAQGLTQIAPHIMVVSKAAAAAHGLFRTIDRPSQIDALSEEGVVPGGADVDSGGALSLTDVGDGGSEIVLEDVSFTYPSRPGVPIFDHLHLCIPANKTTAIVGPSGSGKSTVVGLLERWFAPSAGTITLDGHRIEDLNIQWLRTNIRLVQQEPVLFNGTVFDNVAYGLAGTPQANLLSEADKRQLVIDACRAAYAHDFIENLPAGYDTQIGERGALLSGGQKQRIVIARSIIANPRVLLLDEATSALDPSAERIVQKALSNVATHVSASAPPGQKTQHGKKRTVLVIAHRLSTIRDADNIVVLAKGRVVEQGTHEELMARGEAYYRLVLSQDLGEDGHGNKSKEVQEQAASKEDHPALAVPANGQTNVAINNGLEVGQTVTNKAMPNHMPNYNLLKCLAMIIKEQKSLHFSFALLGLSAVVVGGVYPAFALLFSRVVGVFALPADDMVHRGDFYALMFFVMALGNLVAYSLLGWMSATVSQAIANNYRAVLFRSVLRQPMDFFNDPDNTTGALVARLAAEPTALQELLSSNIALLVTIATNLVASCILALATGWKLGLVLVFGALPPLVGAGYVRIRLELQLDDATAARFAQSAGIASEAVRAIRTVSSLTLERTLLARYEAALSSIARTSVRSLVVTMLWYALSQSLSFLAMALGFWYGGRLLSYGEYTATQFYTVFIAVLFSGEAAASFFMYTTSLTQAQRAANYIFGLRASIPEEMLEDEHKEKHDEGRDGHDPFAVSGGDGESSSGIGIGIACEQLEFAYPRRPHVPVLCDLSLAVQPGQFVALVGASGCGKTTMISLLERFYDPTRGRLCLDGYDSRTIRLRHLRRHMALVQQEPVLYQGSLRENIALGGNNDNDSSGSDSDITDDRIMEVCRQANIDTFVRSLPEGLATPCGAQGLQFSGGQRQRIAIARALLRKPRLLLLDEATSSLDTESERLVQAAIEGVAGGGCEERSKTTTTVAVAHRLSTVKNANTIFVFSQGKVVESGRHAELLAQKGMYYQMCLGQSLDG</sequence>
<dbReference type="Gene3D" id="3.40.50.300">
    <property type="entry name" value="P-loop containing nucleotide triphosphate hydrolases"/>
    <property type="match status" value="2"/>
</dbReference>
<feature type="domain" description="ABC transmembrane type-1" evidence="11">
    <location>
        <begin position="751"/>
        <end position="1038"/>
    </location>
</feature>
<dbReference type="PROSITE" id="PS50893">
    <property type="entry name" value="ABC_TRANSPORTER_2"/>
    <property type="match status" value="2"/>
</dbReference>
<feature type="compositionally biased region" description="Basic and acidic residues" evidence="8">
    <location>
        <begin position="1060"/>
        <end position="1074"/>
    </location>
</feature>
<feature type="transmembrane region" description="Helical" evidence="9">
    <location>
        <begin position="1010"/>
        <end position="1032"/>
    </location>
</feature>
<dbReference type="Proteomes" id="UP001642406">
    <property type="component" value="Unassembled WGS sequence"/>
</dbReference>
<dbReference type="InterPro" id="IPR027417">
    <property type="entry name" value="P-loop_NTPase"/>
</dbReference>
<feature type="transmembrane region" description="Helical" evidence="9">
    <location>
        <begin position="290"/>
        <end position="309"/>
    </location>
</feature>
<feature type="transmembrane region" description="Helical" evidence="9">
    <location>
        <begin position="329"/>
        <end position="347"/>
    </location>
</feature>
<keyword evidence="6 9" id="KW-1133">Transmembrane helix</keyword>
<protein>
    <submittedName>
        <fullName evidence="12">Uncharacterized protein</fullName>
    </submittedName>
</protein>
<evidence type="ECO:0000313" key="12">
    <source>
        <dbReference type="EMBL" id="CAK7211780.1"/>
    </source>
</evidence>
<reference evidence="12 13" key="1">
    <citation type="submission" date="2024-01" db="EMBL/GenBank/DDBJ databases">
        <authorList>
            <person name="Allen C."/>
            <person name="Tagirdzhanova G."/>
        </authorList>
    </citation>
    <scope>NUCLEOTIDE SEQUENCE [LARGE SCALE GENOMIC DNA]</scope>
</reference>
<feature type="region of interest" description="Disordered" evidence="8">
    <location>
        <begin position="15"/>
        <end position="39"/>
    </location>
</feature>
<evidence type="ECO:0000256" key="8">
    <source>
        <dbReference type="SAM" id="MobiDB-lite"/>
    </source>
</evidence>
<dbReference type="CDD" id="cd18578">
    <property type="entry name" value="ABC_6TM_Pgp_ABCB1_D2_like"/>
    <property type="match status" value="1"/>
</dbReference>
<dbReference type="SUPFAM" id="SSF90123">
    <property type="entry name" value="ABC transporter transmembrane region"/>
    <property type="match status" value="2"/>
</dbReference>
<proteinExistence type="inferred from homology"/>
<name>A0ABP0AWW8_9PEZI</name>
<feature type="transmembrane region" description="Helical" evidence="9">
    <location>
        <begin position="791"/>
        <end position="810"/>
    </location>
</feature>
<feature type="transmembrane region" description="Helical" evidence="9">
    <location>
        <begin position="109"/>
        <end position="133"/>
    </location>
</feature>
<dbReference type="EMBL" id="CAWUHC010000007">
    <property type="protein sequence ID" value="CAK7211780.1"/>
    <property type="molecule type" value="Genomic_DNA"/>
</dbReference>
<keyword evidence="13" id="KW-1185">Reference proteome</keyword>
<dbReference type="InterPro" id="IPR036640">
    <property type="entry name" value="ABC1_TM_sf"/>
</dbReference>
<feature type="transmembrane region" description="Helical" evidence="9">
    <location>
        <begin position="870"/>
        <end position="888"/>
    </location>
</feature>
<comment type="caution">
    <text evidence="12">The sequence shown here is derived from an EMBL/GenBank/DDBJ whole genome shotgun (WGS) entry which is preliminary data.</text>
</comment>
<comment type="subcellular location">
    <subcellularLocation>
        <location evidence="1">Membrane</location>
        <topology evidence="1">Multi-pass membrane protein</topology>
    </subcellularLocation>
</comment>
<evidence type="ECO:0000259" key="10">
    <source>
        <dbReference type="PROSITE" id="PS50893"/>
    </source>
</evidence>
<dbReference type="InterPro" id="IPR039421">
    <property type="entry name" value="Type_1_exporter"/>
</dbReference>
<feature type="transmembrane region" description="Helical" evidence="9">
    <location>
        <begin position="977"/>
        <end position="998"/>
    </location>
</feature>
<dbReference type="InterPro" id="IPR011527">
    <property type="entry name" value="ABC1_TM_dom"/>
</dbReference>
<evidence type="ECO:0000256" key="2">
    <source>
        <dbReference type="ARBA" id="ARBA00007577"/>
    </source>
</evidence>
<dbReference type="SUPFAM" id="SSF52540">
    <property type="entry name" value="P-loop containing nucleoside triphosphate hydrolases"/>
    <property type="match status" value="2"/>
</dbReference>
<gene>
    <name evidence="12" type="ORF">SBRCBS47491_001233</name>
</gene>
<organism evidence="12 13">
    <name type="scientific">Sporothrix bragantina</name>
    <dbReference type="NCBI Taxonomy" id="671064"/>
    <lineage>
        <taxon>Eukaryota</taxon>
        <taxon>Fungi</taxon>
        <taxon>Dikarya</taxon>
        <taxon>Ascomycota</taxon>
        <taxon>Pezizomycotina</taxon>
        <taxon>Sordariomycetes</taxon>
        <taxon>Sordariomycetidae</taxon>
        <taxon>Ophiostomatales</taxon>
        <taxon>Ophiostomataceae</taxon>
        <taxon>Sporothrix</taxon>
    </lineage>
</organism>
<keyword evidence="5" id="KW-0067">ATP-binding</keyword>
<evidence type="ECO:0000259" key="11">
    <source>
        <dbReference type="PROSITE" id="PS50929"/>
    </source>
</evidence>
<dbReference type="CDD" id="cd18577">
    <property type="entry name" value="ABC_6TM_Pgp_ABCB1_D1_like"/>
    <property type="match status" value="1"/>
</dbReference>
<evidence type="ECO:0000256" key="1">
    <source>
        <dbReference type="ARBA" id="ARBA00004141"/>
    </source>
</evidence>
<dbReference type="PANTHER" id="PTHR43394:SF27">
    <property type="entry name" value="ATP-DEPENDENT TRANSLOCASE ABCB1-LIKE"/>
    <property type="match status" value="1"/>
</dbReference>
<evidence type="ECO:0000256" key="5">
    <source>
        <dbReference type="ARBA" id="ARBA00022840"/>
    </source>
</evidence>
<dbReference type="PANTHER" id="PTHR43394">
    <property type="entry name" value="ATP-DEPENDENT PERMEASE MDL1, MITOCHONDRIAL"/>
    <property type="match status" value="1"/>
</dbReference>
<dbReference type="InterPro" id="IPR017871">
    <property type="entry name" value="ABC_transporter-like_CS"/>
</dbReference>
<feature type="transmembrane region" description="Helical" evidence="9">
    <location>
        <begin position="185"/>
        <end position="205"/>
    </location>
</feature>
<dbReference type="InterPro" id="IPR003593">
    <property type="entry name" value="AAA+_ATPase"/>
</dbReference>
<accession>A0ABP0AWW8</accession>
<feature type="transmembrane region" description="Helical" evidence="9">
    <location>
        <begin position="58"/>
        <end position="82"/>
    </location>
</feature>
<dbReference type="PROSITE" id="PS00211">
    <property type="entry name" value="ABC_TRANSPORTER_1"/>
    <property type="match status" value="2"/>
</dbReference>
<feature type="domain" description="ABC transporter" evidence="10">
    <location>
        <begin position="1093"/>
        <end position="1347"/>
    </location>
</feature>
<dbReference type="CDD" id="cd03249">
    <property type="entry name" value="ABC_MTABC3_MDL1_MDL2"/>
    <property type="match status" value="1"/>
</dbReference>
<evidence type="ECO:0000256" key="4">
    <source>
        <dbReference type="ARBA" id="ARBA00022741"/>
    </source>
</evidence>
<dbReference type="InterPro" id="IPR003439">
    <property type="entry name" value="ABC_transporter-like_ATP-bd"/>
</dbReference>
<feature type="domain" description="ABC transmembrane type-1" evidence="11">
    <location>
        <begin position="63"/>
        <end position="355"/>
    </location>
</feature>
<evidence type="ECO:0000256" key="6">
    <source>
        <dbReference type="ARBA" id="ARBA00022989"/>
    </source>
</evidence>
<evidence type="ECO:0000256" key="7">
    <source>
        <dbReference type="ARBA" id="ARBA00023136"/>
    </source>
</evidence>
<dbReference type="Pfam" id="PF00664">
    <property type="entry name" value="ABC_membrane"/>
    <property type="match status" value="2"/>
</dbReference>
<dbReference type="PROSITE" id="PS50929">
    <property type="entry name" value="ABC_TM1F"/>
    <property type="match status" value="2"/>
</dbReference>
<feature type="transmembrane region" description="Helical" evidence="9">
    <location>
        <begin position="211"/>
        <end position="230"/>
    </location>
</feature>
<keyword evidence="3 9" id="KW-0812">Transmembrane</keyword>
<dbReference type="Gene3D" id="1.20.1560.10">
    <property type="entry name" value="ABC transporter type 1, transmembrane domain"/>
    <property type="match status" value="2"/>
</dbReference>
<dbReference type="Pfam" id="PF00005">
    <property type="entry name" value="ABC_tran"/>
    <property type="match status" value="2"/>
</dbReference>
<keyword evidence="4" id="KW-0547">Nucleotide-binding</keyword>
<feature type="compositionally biased region" description="Basic and acidic residues" evidence="8">
    <location>
        <begin position="17"/>
        <end position="34"/>
    </location>
</feature>
<feature type="region of interest" description="Disordered" evidence="8">
    <location>
        <begin position="1060"/>
        <end position="1084"/>
    </location>
</feature>
<feature type="domain" description="ABC transporter" evidence="10">
    <location>
        <begin position="406"/>
        <end position="668"/>
    </location>
</feature>
<dbReference type="SMART" id="SM00382">
    <property type="entry name" value="AAA"/>
    <property type="match status" value="2"/>
</dbReference>